<proteinExistence type="predicted"/>
<gene>
    <name evidence="2" type="ORF">Q8A67_023584</name>
</gene>
<evidence type="ECO:0000256" key="1">
    <source>
        <dbReference type="SAM" id="MobiDB-lite"/>
    </source>
</evidence>
<evidence type="ECO:0000313" key="3">
    <source>
        <dbReference type="Proteomes" id="UP001187343"/>
    </source>
</evidence>
<comment type="caution">
    <text evidence="2">The sequence shown here is derived from an EMBL/GenBank/DDBJ whole genome shotgun (WGS) entry which is preliminary data.</text>
</comment>
<dbReference type="AlphaFoldDB" id="A0AA88TCP7"/>
<sequence length="168" mass="18474">MAFKLCLGWRPKRNEQQLLESLWSPKGGKISISEKDTILGFNWLTDKDEVSYAATRCPDENLPQHLSQMGPGPVGAPYPRLTPLRRRGPGVSPQSDAKRTPFELHKLAHYGPMGAPSRLIKRSFASALHDGLATPLKLQHLGMLPVTLPLPPALRRGPSCWGRAPGQS</sequence>
<keyword evidence="3" id="KW-1185">Reference proteome</keyword>
<dbReference type="Proteomes" id="UP001187343">
    <property type="component" value="Unassembled WGS sequence"/>
</dbReference>
<protein>
    <submittedName>
        <fullName evidence="2">Uncharacterized protein</fullName>
    </submittedName>
</protein>
<dbReference type="EMBL" id="JAUYZG010000023">
    <property type="protein sequence ID" value="KAK2871057.1"/>
    <property type="molecule type" value="Genomic_DNA"/>
</dbReference>
<name>A0AA88TCP7_9TELE</name>
<reference evidence="2" key="1">
    <citation type="submission" date="2023-08" db="EMBL/GenBank/DDBJ databases">
        <title>Chromosome-level Genome Assembly of mud carp (Cirrhinus molitorella).</title>
        <authorList>
            <person name="Liu H."/>
        </authorList>
    </citation>
    <scope>NUCLEOTIDE SEQUENCE</scope>
    <source>
        <strain evidence="2">Prfri</strain>
        <tissue evidence="2">Muscle</tissue>
    </source>
</reference>
<evidence type="ECO:0000313" key="2">
    <source>
        <dbReference type="EMBL" id="KAK2871057.1"/>
    </source>
</evidence>
<accession>A0AA88TCP7</accession>
<feature type="region of interest" description="Disordered" evidence="1">
    <location>
        <begin position="61"/>
        <end position="97"/>
    </location>
</feature>
<organism evidence="2 3">
    <name type="scientific">Cirrhinus molitorella</name>
    <name type="common">mud carp</name>
    <dbReference type="NCBI Taxonomy" id="172907"/>
    <lineage>
        <taxon>Eukaryota</taxon>
        <taxon>Metazoa</taxon>
        <taxon>Chordata</taxon>
        <taxon>Craniata</taxon>
        <taxon>Vertebrata</taxon>
        <taxon>Euteleostomi</taxon>
        <taxon>Actinopterygii</taxon>
        <taxon>Neopterygii</taxon>
        <taxon>Teleostei</taxon>
        <taxon>Ostariophysi</taxon>
        <taxon>Cypriniformes</taxon>
        <taxon>Cyprinidae</taxon>
        <taxon>Labeoninae</taxon>
        <taxon>Labeonini</taxon>
        <taxon>Cirrhinus</taxon>
    </lineage>
</organism>